<evidence type="ECO:0000313" key="2">
    <source>
        <dbReference type="EMBL" id="KYO35796.1"/>
    </source>
</evidence>
<dbReference type="Proteomes" id="UP000050525">
    <property type="component" value="Unassembled WGS sequence"/>
</dbReference>
<sequence length="71" mass="7841">MKRATPAATATPSGVAVGGLSTKAKRAAQRTARVEGGGGRGKARRKFLQAWWYPQTEELLQQRRGFRTEWP</sequence>
<name>A0A151NG42_ALLMI</name>
<proteinExistence type="predicted"/>
<comment type="caution">
    <text evidence="2">The sequence shown here is derived from an EMBL/GenBank/DDBJ whole genome shotgun (WGS) entry which is preliminary data.</text>
</comment>
<accession>A0A151NG42</accession>
<protein>
    <submittedName>
        <fullName evidence="2">Uncharacterized protein</fullName>
    </submittedName>
</protein>
<evidence type="ECO:0000313" key="3">
    <source>
        <dbReference type="Proteomes" id="UP000050525"/>
    </source>
</evidence>
<gene>
    <name evidence="2" type="ORF">Y1Q_0010216</name>
</gene>
<dbReference type="AlphaFoldDB" id="A0A151NG42"/>
<dbReference type="EMBL" id="AKHW03003120">
    <property type="protein sequence ID" value="KYO35796.1"/>
    <property type="molecule type" value="Genomic_DNA"/>
</dbReference>
<keyword evidence="3" id="KW-1185">Reference proteome</keyword>
<feature type="region of interest" description="Disordered" evidence="1">
    <location>
        <begin position="1"/>
        <end position="41"/>
    </location>
</feature>
<evidence type="ECO:0000256" key="1">
    <source>
        <dbReference type="SAM" id="MobiDB-lite"/>
    </source>
</evidence>
<organism evidence="2 3">
    <name type="scientific">Alligator mississippiensis</name>
    <name type="common">American alligator</name>
    <dbReference type="NCBI Taxonomy" id="8496"/>
    <lineage>
        <taxon>Eukaryota</taxon>
        <taxon>Metazoa</taxon>
        <taxon>Chordata</taxon>
        <taxon>Craniata</taxon>
        <taxon>Vertebrata</taxon>
        <taxon>Euteleostomi</taxon>
        <taxon>Archelosauria</taxon>
        <taxon>Archosauria</taxon>
        <taxon>Crocodylia</taxon>
        <taxon>Alligatoridae</taxon>
        <taxon>Alligatorinae</taxon>
        <taxon>Alligator</taxon>
    </lineage>
</organism>
<reference evidence="2 3" key="1">
    <citation type="journal article" date="2012" name="Genome Biol.">
        <title>Sequencing three crocodilian genomes to illuminate the evolution of archosaurs and amniotes.</title>
        <authorList>
            <person name="St John J.A."/>
            <person name="Braun E.L."/>
            <person name="Isberg S.R."/>
            <person name="Miles L.G."/>
            <person name="Chong A.Y."/>
            <person name="Gongora J."/>
            <person name="Dalzell P."/>
            <person name="Moran C."/>
            <person name="Bed'hom B."/>
            <person name="Abzhanov A."/>
            <person name="Burgess S.C."/>
            <person name="Cooksey A.M."/>
            <person name="Castoe T.A."/>
            <person name="Crawford N.G."/>
            <person name="Densmore L.D."/>
            <person name="Drew J.C."/>
            <person name="Edwards S.V."/>
            <person name="Faircloth B.C."/>
            <person name="Fujita M.K."/>
            <person name="Greenwold M.J."/>
            <person name="Hoffmann F.G."/>
            <person name="Howard J.M."/>
            <person name="Iguchi T."/>
            <person name="Janes D.E."/>
            <person name="Khan S.Y."/>
            <person name="Kohno S."/>
            <person name="de Koning A.J."/>
            <person name="Lance S.L."/>
            <person name="McCarthy F.M."/>
            <person name="McCormack J.E."/>
            <person name="Merchant M.E."/>
            <person name="Peterson D.G."/>
            <person name="Pollock D.D."/>
            <person name="Pourmand N."/>
            <person name="Raney B.J."/>
            <person name="Roessler K.A."/>
            <person name="Sanford J.R."/>
            <person name="Sawyer R.H."/>
            <person name="Schmidt C.J."/>
            <person name="Triplett E.W."/>
            <person name="Tuberville T.D."/>
            <person name="Venegas-Anaya M."/>
            <person name="Howard J.T."/>
            <person name="Jarvis E.D."/>
            <person name="Guillette L.J.Jr."/>
            <person name="Glenn T.C."/>
            <person name="Green R.E."/>
            <person name="Ray D.A."/>
        </authorList>
    </citation>
    <scope>NUCLEOTIDE SEQUENCE [LARGE SCALE GENOMIC DNA]</scope>
    <source>
        <strain evidence="2">KSC_2009_1</strain>
    </source>
</reference>